<accession>A0A1I4S457</accession>
<reference evidence="3 4" key="1">
    <citation type="submission" date="2016-10" db="EMBL/GenBank/DDBJ databases">
        <authorList>
            <person name="de Groot N.N."/>
        </authorList>
    </citation>
    <scope>NUCLEOTIDE SEQUENCE [LARGE SCALE GENOMIC DNA]</scope>
    <source>
        <strain evidence="3 4">CPCC 201259</strain>
    </source>
</reference>
<organism evidence="3 4">
    <name type="scientific">Saccharopolyspora antimicrobica</name>
    <dbReference type="NCBI Taxonomy" id="455193"/>
    <lineage>
        <taxon>Bacteria</taxon>
        <taxon>Bacillati</taxon>
        <taxon>Actinomycetota</taxon>
        <taxon>Actinomycetes</taxon>
        <taxon>Pseudonocardiales</taxon>
        <taxon>Pseudonocardiaceae</taxon>
        <taxon>Saccharopolyspora</taxon>
    </lineage>
</organism>
<dbReference type="EMBL" id="RBXX01000002">
    <property type="protein sequence ID" value="RKT87577.1"/>
    <property type="molecule type" value="Genomic_DNA"/>
</dbReference>
<evidence type="ECO:0000259" key="1">
    <source>
        <dbReference type="Pfam" id="PF04909"/>
    </source>
</evidence>
<dbReference type="InterPro" id="IPR006680">
    <property type="entry name" value="Amidohydro-rel"/>
</dbReference>
<protein>
    <recommendedName>
        <fullName evidence="1">Amidohydrolase-related domain-containing protein</fullName>
    </recommendedName>
</protein>
<dbReference type="Proteomes" id="UP000270697">
    <property type="component" value="Unassembled WGS sequence"/>
</dbReference>
<dbReference type="InterPro" id="IPR032466">
    <property type="entry name" value="Metal_Hydrolase"/>
</dbReference>
<evidence type="ECO:0000313" key="2">
    <source>
        <dbReference type="EMBL" id="RKT87577.1"/>
    </source>
</evidence>
<proteinExistence type="predicted"/>
<gene>
    <name evidence="2" type="ORF">ATL45_5997</name>
    <name evidence="3" type="ORF">SAMN05421805_101827</name>
</gene>
<dbReference type="STRING" id="455193.SAMN05421805_101827"/>
<dbReference type="PANTHER" id="PTHR43383:SF2">
    <property type="entry name" value="AMIDOHYDROLASE 2 FAMILY PROTEIN"/>
    <property type="match status" value="1"/>
</dbReference>
<evidence type="ECO:0000313" key="3">
    <source>
        <dbReference type="EMBL" id="SFM59181.1"/>
    </source>
</evidence>
<dbReference type="GO" id="GO:0016787">
    <property type="term" value="F:hydrolase activity"/>
    <property type="evidence" value="ECO:0007669"/>
    <property type="project" value="InterPro"/>
</dbReference>
<keyword evidence="5" id="KW-1185">Reference proteome</keyword>
<dbReference type="Pfam" id="PF04909">
    <property type="entry name" value="Amidohydro_2"/>
    <property type="match status" value="1"/>
</dbReference>
<feature type="domain" description="Amidohydrolase-related" evidence="1">
    <location>
        <begin position="151"/>
        <end position="373"/>
    </location>
</feature>
<dbReference type="PANTHER" id="PTHR43383">
    <property type="entry name" value="NODULIN 6"/>
    <property type="match status" value="1"/>
</dbReference>
<sequence>MAIDELTAAVDELPLVDHHVHGALRGPVDRAGLEGMLTESDRAIPGWMTQFDSQLGFAVRRWCAPVLGLPAHADAADYVALREELGVQEVTRRLLAASGVEHFLVETGYEGDAILSPAEMAAAAGARADEVVRLETVLEDLARSGVGAGELPARFPEVLAERTVDAVGLKSIVAYRFGFDFDPQRPSTSEVVAAAERWLRTGGRVDDPVLLRFLLWTGVDRGLPLQLHAGYGDPDIELHRCDPALLTRFIKLVEPHGTDLLLLHCYPYHRNAGYLAQVFPHVYFDVGLAVNHTGARSAAVVAESLELAPFAKILFSSDAWGPPELHHLGALLWRRGMHAALAEWVAAGEWSTSDAVRVARMIGRDNARRIYRLDQR</sequence>
<dbReference type="EMBL" id="FOUP01000001">
    <property type="protein sequence ID" value="SFM59181.1"/>
    <property type="molecule type" value="Genomic_DNA"/>
</dbReference>
<dbReference type="AlphaFoldDB" id="A0A1I4S457"/>
<dbReference type="OrthoDB" id="8244441at2"/>
<dbReference type="Proteomes" id="UP000199398">
    <property type="component" value="Unassembled WGS sequence"/>
</dbReference>
<name>A0A1I4S457_9PSEU</name>
<dbReference type="RefSeq" id="WP_093146275.1">
    <property type="nucleotide sequence ID" value="NZ_FOUP01000001.1"/>
</dbReference>
<evidence type="ECO:0000313" key="4">
    <source>
        <dbReference type="Proteomes" id="UP000199398"/>
    </source>
</evidence>
<dbReference type="SUPFAM" id="SSF51556">
    <property type="entry name" value="Metallo-dependent hydrolases"/>
    <property type="match status" value="1"/>
</dbReference>
<dbReference type="Gene3D" id="3.20.20.140">
    <property type="entry name" value="Metal-dependent hydrolases"/>
    <property type="match status" value="1"/>
</dbReference>
<evidence type="ECO:0000313" key="5">
    <source>
        <dbReference type="Proteomes" id="UP000270697"/>
    </source>
</evidence>
<reference evidence="2 5" key="2">
    <citation type="submission" date="2018-10" db="EMBL/GenBank/DDBJ databases">
        <title>Sequencing the genomes of 1000 actinobacteria strains.</title>
        <authorList>
            <person name="Klenk H.-P."/>
        </authorList>
    </citation>
    <scope>NUCLEOTIDE SEQUENCE [LARGE SCALE GENOMIC DNA]</scope>
    <source>
        <strain evidence="2 5">DSM 45119</strain>
    </source>
</reference>